<protein>
    <submittedName>
        <fullName evidence="2">Uncharacterized protein</fullName>
    </submittedName>
</protein>
<gene>
    <name evidence="2" type="ORF">PLEPLA_LOCUS40282</name>
</gene>
<feature type="compositionally biased region" description="Low complexity" evidence="1">
    <location>
        <begin position="1"/>
        <end position="34"/>
    </location>
</feature>
<proteinExistence type="predicted"/>
<organism evidence="2 3">
    <name type="scientific">Pleuronectes platessa</name>
    <name type="common">European plaice</name>
    <dbReference type="NCBI Taxonomy" id="8262"/>
    <lineage>
        <taxon>Eukaryota</taxon>
        <taxon>Metazoa</taxon>
        <taxon>Chordata</taxon>
        <taxon>Craniata</taxon>
        <taxon>Vertebrata</taxon>
        <taxon>Euteleostomi</taxon>
        <taxon>Actinopterygii</taxon>
        <taxon>Neopterygii</taxon>
        <taxon>Teleostei</taxon>
        <taxon>Neoteleostei</taxon>
        <taxon>Acanthomorphata</taxon>
        <taxon>Carangaria</taxon>
        <taxon>Pleuronectiformes</taxon>
        <taxon>Pleuronectoidei</taxon>
        <taxon>Pleuronectidae</taxon>
        <taxon>Pleuronectes</taxon>
    </lineage>
</organism>
<comment type="caution">
    <text evidence="2">The sequence shown here is derived from an EMBL/GenBank/DDBJ whole genome shotgun (WGS) entry which is preliminary data.</text>
</comment>
<sequence length="186" mass="19981">MSQEMNQMSQEMSQMSQEMTQMSQEMNQMSQEMNLRSSELSLDALTFALISSHPAGAVTTPSDLPTSCCRLSSVSSRDVCSVPGDDWTLHAATPATEPHFSRCPERAVGSRACPSRQLWIYTVSAGGLELTGCSEGGAASAGTSGVKRSWNMDVEGSRDTGARGRAPARSRPAEEVTILDLLFVEL</sequence>
<dbReference type="Proteomes" id="UP001153269">
    <property type="component" value="Unassembled WGS sequence"/>
</dbReference>
<dbReference type="EMBL" id="CADEAL010004132">
    <property type="protein sequence ID" value="CAB1452532.1"/>
    <property type="molecule type" value="Genomic_DNA"/>
</dbReference>
<accession>A0A9N7VNJ5</accession>
<feature type="region of interest" description="Disordered" evidence="1">
    <location>
        <begin position="1"/>
        <end position="35"/>
    </location>
</feature>
<keyword evidence="3" id="KW-1185">Reference proteome</keyword>
<evidence type="ECO:0000313" key="2">
    <source>
        <dbReference type="EMBL" id="CAB1452532.1"/>
    </source>
</evidence>
<reference evidence="2" key="1">
    <citation type="submission" date="2020-03" db="EMBL/GenBank/DDBJ databases">
        <authorList>
            <person name="Weist P."/>
        </authorList>
    </citation>
    <scope>NUCLEOTIDE SEQUENCE</scope>
</reference>
<evidence type="ECO:0000313" key="3">
    <source>
        <dbReference type="Proteomes" id="UP001153269"/>
    </source>
</evidence>
<name>A0A9N7VNJ5_PLEPL</name>
<evidence type="ECO:0000256" key="1">
    <source>
        <dbReference type="SAM" id="MobiDB-lite"/>
    </source>
</evidence>
<dbReference type="AlphaFoldDB" id="A0A9N7VNJ5"/>